<name>A0AA39KRT5_MICHY</name>
<proteinExistence type="predicted"/>
<dbReference type="InterPro" id="IPR036691">
    <property type="entry name" value="Endo/exonu/phosph_ase_sf"/>
</dbReference>
<dbReference type="AlphaFoldDB" id="A0AA39KRT5"/>
<dbReference type="Pfam" id="PF14529">
    <property type="entry name" value="Exo_endo_phos_2"/>
    <property type="match status" value="1"/>
</dbReference>
<dbReference type="SUPFAM" id="SSF56219">
    <property type="entry name" value="DNase I-like"/>
    <property type="match status" value="1"/>
</dbReference>
<reference evidence="2" key="1">
    <citation type="journal article" date="2023" name="bioRxiv">
        <title>Scaffold-level genome assemblies of two parasitoid biocontrol wasps reveal the parthenogenesis mechanism and an associated novel virus.</title>
        <authorList>
            <person name="Inwood S."/>
            <person name="Skelly J."/>
            <person name="Guhlin J."/>
            <person name="Harrop T."/>
            <person name="Goldson S."/>
            <person name="Dearden P."/>
        </authorList>
    </citation>
    <scope>NUCLEOTIDE SEQUENCE</scope>
    <source>
        <strain evidence="2">Lincoln</strain>
        <tissue evidence="2">Whole body</tissue>
    </source>
</reference>
<reference evidence="2" key="2">
    <citation type="submission" date="2023-03" db="EMBL/GenBank/DDBJ databases">
        <authorList>
            <person name="Inwood S.N."/>
            <person name="Skelly J.G."/>
            <person name="Guhlin J."/>
            <person name="Harrop T.W.R."/>
            <person name="Goldson S.G."/>
            <person name="Dearden P.K."/>
        </authorList>
    </citation>
    <scope>NUCLEOTIDE SEQUENCE</scope>
    <source>
        <strain evidence="2">Lincoln</strain>
        <tissue evidence="2">Whole body</tissue>
    </source>
</reference>
<dbReference type="InterPro" id="IPR005135">
    <property type="entry name" value="Endo/exonuclease/phosphatase"/>
</dbReference>
<comment type="caution">
    <text evidence="2">The sequence shown here is derived from an EMBL/GenBank/DDBJ whole genome shotgun (WGS) entry which is preliminary data.</text>
</comment>
<feature type="domain" description="Endonuclease/exonuclease/phosphatase" evidence="1">
    <location>
        <begin position="5"/>
        <end position="83"/>
    </location>
</feature>
<dbReference type="Gene3D" id="3.60.10.10">
    <property type="entry name" value="Endonuclease/exonuclease/phosphatase"/>
    <property type="match status" value="1"/>
</dbReference>
<accession>A0AA39KRT5</accession>
<dbReference type="Proteomes" id="UP001168972">
    <property type="component" value="Unassembled WGS sequence"/>
</dbReference>
<evidence type="ECO:0000259" key="1">
    <source>
        <dbReference type="Pfam" id="PF14529"/>
    </source>
</evidence>
<gene>
    <name evidence="2" type="ORF">PV327_011243</name>
</gene>
<keyword evidence="3" id="KW-1185">Reference proteome</keyword>
<sequence>MSINNKAILGGDINDKHQAWSNVKCSRSGKLLVNYLTGNTNRNCVIKYPNEPTFYSTNSINCSILDIYIVKNVQTSKPQTDWTKYRKTLNEDWTITKIFYNKGTINETIDKLVDTMKKSLKKATPKWKDSNCFNGMHVGIGELIIKLRNKVRKKYQNNRCEDCKKEYNMYNNPIKYELYKYRNKKYNEHLRNLKVSNGTLWNAVRINKLVNGSMNKTTNKLHGPN</sequence>
<organism evidence="2 3">
    <name type="scientific">Microctonus hyperodae</name>
    <name type="common">Parasitoid wasp</name>
    <dbReference type="NCBI Taxonomy" id="165561"/>
    <lineage>
        <taxon>Eukaryota</taxon>
        <taxon>Metazoa</taxon>
        <taxon>Ecdysozoa</taxon>
        <taxon>Arthropoda</taxon>
        <taxon>Hexapoda</taxon>
        <taxon>Insecta</taxon>
        <taxon>Pterygota</taxon>
        <taxon>Neoptera</taxon>
        <taxon>Endopterygota</taxon>
        <taxon>Hymenoptera</taxon>
        <taxon>Apocrita</taxon>
        <taxon>Ichneumonoidea</taxon>
        <taxon>Braconidae</taxon>
        <taxon>Euphorinae</taxon>
        <taxon>Microctonus</taxon>
    </lineage>
</organism>
<protein>
    <recommendedName>
        <fullName evidence="1">Endonuclease/exonuclease/phosphatase domain-containing protein</fullName>
    </recommendedName>
</protein>
<dbReference type="GO" id="GO:0003824">
    <property type="term" value="F:catalytic activity"/>
    <property type="evidence" value="ECO:0007669"/>
    <property type="project" value="InterPro"/>
</dbReference>
<evidence type="ECO:0000313" key="3">
    <source>
        <dbReference type="Proteomes" id="UP001168972"/>
    </source>
</evidence>
<dbReference type="EMBL" id="JAQQBR010000227">
    <property type="protein sequence ID" value="KAK0171475.1"/>
    <property type="molecule type" value="Genomic_DNA"/>
</dbReference>
<evidence type="ECO:0000313" key="2">
    <source>
        <dbReference type="EMBL" id="KAK0171475.1"/>
    </source>
</evidence>
<feature type="non-terminal residue" evidence="2">
    <location>
        <position position="225"/>
    </location>
</feature>